<evidence type="ECO:0000313" key="1">
    <source>
        <dbReference type="EMBL" id="DAD93604.1"/>
    </source>
</evidence>
<accession>A0A8S5NGX4</accession>
<dbReference type="EMBL" id="BK015164">
    <property type="protein sequence ID" value="DAD93604.1"/>
    <property type="molecule type" value="Genomic_DNA"/>
</dbReference>
<name>A0A8S5NGX4_9CAUD</name>
<protein>
    <recommendedName>
        <fullName evidence="2">DUF3791 domain-containing protein</fullName>
    </recommendedName>
</protein>
<proteinExistence type="predicted"/>
<organism evidence="1">
    <name type="scientific">Siphoviridae sp. ctLmu1</name>
    <dbReference type="NCBI Taxonomy" id="2826253"/>
    <lineage>
        <taxon>Viruses</taxon>
        <taxon>Duplodnaviria</taxon>
        <taxon>Heunggongvirae</taxon>
        <taxon>Uroviricota</taxon>
        <taxon>Caudoviricetes</taxon>
    </lineage>
</organism>
<dbReference type="Pfam" id="PF12668">
    <property type="entry name" value="DUF3791"/>
    <property type="match status" value="1"/>
</dbReference>
<evidence type="ECO:0008006" key="2">
    <source>
        <dbReference type="Google" id="ProtNLM"/>
    </source>
</evidence>
<sequence length="74" mass="8587">MSEHQIDIADMQCWVFRMAQSKWKKSPEACAKIFQDNDVFGFIARCYDFLHLSSYECALDDVEEMLKSRGVAVC</sequence>
<reference evidence="1" key="1">
    <citation type="journal article" date="2021" name="Proc. Natl. Acad. Sci. U.S.A.">
        <title>A Catalog of Tens of Thousands of Viruses from Human Metagenomes Reveals Hidden Associations with Chronic Diseases.</title>
        <authorList>
            <person name="Tisza M.J."/>
            <person name="Buck C.B."/>
        </authorList>
    </citation>
    <scope>NUCLEOTIDE SEQUENCE</scope>
    <source>
        <strain evidence="1">CtLmu1</strain>
    </source>
</reference>
<dbReference type="InterPro" id="IPR024269">
    <property type="entry name" value="DUF3791"/>
</dbReference>